<evidence type="ECO:0000256" key="3">
    <source>
        <dbReference type="ARBA" id="ARBA00022701"/>
    </source>
</evidence>
<dbReference type="Proteomes" id="UP000035682">
    <property type="component" value="Unplaced"/>
</dbReference>
<evidence type="ECO:0000256" key="1">
    <source>
        <dbReference type="ARBA" id="ARBA00010337"/>
    </source>
</evidence>
<keyword evidence="3 5" id="KW-0493">Microtubule</keyword>
<dbReference type="RefSeq" id="XP_024504157.1">
    <property type="nucleotide sequence ID" value="XM_024650373.1"/>
</dbReference>
<dbReference type="GO" id="GO:0051011">
    <property type="term" value="F:microtubule minus-end binding"/>
    <property type="evidence" value="ECO:0007669"/>
    <property type="project" value="TreeGrafter"/>
</dbReference>
<dbReference type="EMBL" id="LN609528">
    <property type="protein sequence ID" value="CEF64956.1"/>
    <property type="molecule type" value="Genomic_DNA"/>
</dbReference>
<dbReference type="GeneID" id="36377321"/>
<dbReference type="GO" id="GO:0005874">
    <property type="term" value="C:microtubule"/>
    <property type="evidence" value="ECO:0007669"/>
    <property type="project" value="UniProtKB-KW"/>
</dbReference>
<dbReference type="GO" id="GO:0000922">
    <property type="term" value="C:spindle pole"/>
    <property type="evidence" value="ECO:0007669"/>
    <property type="project" value="InterPro"/>
</dbReference>
<proteinExistence type="inferred from homology"/>
<evidence type="ECO:0000256" key="2">
    <source>
        <dbReference type="ARBA" id="ARBA00022490"/>
    </source>
</evidence>
<keyword evidence="9" id="KW-1185">Reference proteome</keyword>
<evidence type="ECO:0000313" key="10">
    <source>
        <dbReference type="WBParaSite" id="SRAE_1000320900.1"/>
    </source>
</evidence>
<dbReference type="AlphaFoldDB" id="A0A090L573"/>
<dbReference type="GO" id="GO:0000930">
    <property type="term" value="C:gamma-tubulin complex"/>
    <property type="evidence" value="ECO:0007669"/>
    <property type="project" value="TreeGrafter"/>
</dbReference>
<dbReference type="GO" id="GO:0043015">
    <property type="term" value="F:gamma-tubulin binding"/>
    <property type="evidence" value="ECO:0007669"/>
    <property type="project" value="InterPro"/>
</dbReference>
<feature type="domain" description="Gamma tubulin complex component C-terminal" evidence="6">
    <location>
        <begin position="355"/>
        <end position="595"/>
    </location>
</feature>
<dbReference type="OrthoDB" id="2192946at2759"/>
<dbReference type="GO" id="GO:0031122">
    <property type="term" value="P:cytoplasmic microtubule organization"/>
    <property type="evidence" value="ECO:0007669"/>
    <property type="project" value="TreeGrafter"/>
</dbReference>
<dbReference type="InterPro" id="IPR040457">
    <property type="entry name" value="GCP_C"/>
</dbReference>
<organism evidence="8">
    <name type="scientific">Strongyloides ratti</name>
    <name type="common">Parasitic roundworm</name>
    <dbReference type="NCBI Taxonomy" id="34506"/>
    <lineage>
        <taxon>Eukaryota</taxon>
        <taxon>Metazoa</taxon>
        <taxon>Ecdysozoa</taxon>
        <taxon>Nematoda</taxon>
        <taxon>Chromadorea</taxon>
        <taxon>Rhabditida</taxon>
        <taxon>Tylenchina</taxon>
        <taxon>Panagrolaimomorpha</taxon>
        <taxon>Strongyloidoidea</taxon>
        <taxon>Strongyloididae</taxon>
        <taxon>Strongyloides</taxon>
    </lineage>
</organism>
<accession>A0A090L573</accession>
<evidence type="ECO:0000313" key="8">
    <source>
        <dbReference type="EMBL" id="CEF64956.1"/>
    </source>
</evidence>
<reference evidence="10" key="2">
    <citation type="submission" date="2020-12" db="UniProtKB">
        <authorList>
            <consortium name="WormBaseParasite"/>
        </authorList>
    </citation>
    <scope>IDENTIFICATION</scope>
</reference>
<dbReference type="PANTHER" id="PTHR19302:SF13">
    <property type="entry name" value="GAMMA-TUBULIN COMPLEX COMPONENT 2"/>
    <property type="match status" value="1"/>
</dbReference>
<dbReference type="WormBase" id="SRAE_1000320900">
    <property type="protein sequence ID" value="SRP09384"/>
    <property type="gene ID" value="WBGene00259826"/>
</dbReference>
<feature type="domain" description="Gamma tubulin complex component protein N-terminal" evidence="7">
    <location>
        <begin position="62"/>
        <end position="346"/>
    </location>
</feature>
<evidence type="ECO:0000313" key="11">
    <source>
        <dbReference type="WormBase" id="SRAE_1000320900"/>
    </source>
</evidence>
<sequence length="640" mass="74681">MTQSLEKMKTNLREMILKDYPPIKFVYECNLYSLGNDNSNKKTKTIDLSSKTFHQQEELLFNDLLMVLLGFNTDLISCHMDENGKFKWDLNESADNCTMASVKKCIRIAEVLREVKINLNVIKNRPICGIVTQIMCTIMENYITDDFNNSLYTLQKQSEKYISKILLALKDEEDVLVNFLETLREIKESNIFGGQVISYLHERITKCGNPSVKIGKLQQNILYACLNYYNKILYEWIIFGTLQSDPCLEFMVWNIKRHENSKWERVSDNESFSKIYIEVPALCPSIYASVQKYIFNCGKYLHVLEPNVMKRCTNTIYDPTILEFKNQYEMRNIIVEACQNHSKAVLLKLRQEHHLFDLFDAFNDIYLGRSASWITDLVFLLEDDLCQSTDKAETRRLNILFMEALRNTNLVRNNLKKMFKVECRKTLLETLSEYNSILIQHDAVSSCGTHNTSKLTSETIFINLEASEALSLVLSQQVIVQYNVIFKLFFALHRCVHLISQKRFHSVRPLNRQQQLVLYKMLHFVTKYFSFCFHKIIPQGYITFKKVLENAEYIEDVVSAQNTFLADCFEKCLFNQHAHMSCITATLEIISDVCKDKLSFSIGSTEFDQLYTQFYGNLKSPTIVNHELFSWFNGPMVIKK</sequence>
<dbReference type="InterPro" id="IPR007259">
    <property type="entry name" value="GCP"/>
</dbReference>
<dbReference type="GO" id="GO:0051225">
    <property type="term" value="P:spindle assembly"/>
    <property type="evidence" value="ECO:0007669"/>
    <property type="project" value="TreeGrafter"/>
</dbReference>
<dbReference type="InterPro" id="IPR042241">
    <property type="entry name" value="GCP_C_sf"/>
</dbReference>
<dbReference type="CTD" id="36377321"/>
<evidence type="ECO:0000313" key="9">
    <source>
        <dbReference type="Proteomes" id="UP000035682"/>
    </source>
</evidence>
<keyword evidence="2 5" id="KW-0963">Cytoplasm</keyword>
<reference evidence="8 9" key="1">
    <citation type="submission" date="2014-09" db="EMBL/GenBank/DDBJ databases">
        <authorList>
            <person name="Martin A.A."/>
        </authorList>
    </citation>
    <scope>NUCLEOTIDE SEQUENCE</scope>
    <source>
        <strain evidence="9">ED321</strain>
        <strain evidence="8">ED321 Heterogonic</strain>
    </source>
</reference>
<protein>
    <recommendedName>
        <fullName evidence="5">Gamma-tubulin complex component</fullName>
    </recommendedName>
</protein>
<evidence type="ECO:0000256" key="4">
    <source>
        <dbReference type="ARBA" id="ARBA00023212"/>
    </source>
</evidence>
<dbReference type="WBParaSite" id="SRAE_1000320900.1">
    <property type="protein sequence ID" value="SRAE_1000320900.1"/>
    <property type="gene ID" value="WBGene00259826"/>
</dbReference>
<dbReference type="STRING" id="34506.A0A090L573"/>
<dbReference type="GO" id="GO:0000278">
    <property type="term" value="P:mitotic cell cycle"/>
    <property type="evidence" value="ECO:0007669"/>
    <property type="project" value="TreeGrafter"/>
</dbReference>
<dbReference type="Pfam" id="PF04130">
    <property type="entry name" value="GCP_C_terminal"/>
    <property type="match status" value="1"/>
</dbReference>
<gene>
    <name evidence="8 10 11" type="ORF">SRAE_1000320900</name>
</gene>
<dbReference type="GO" id="GO:0051321">
    <property type="term" value="P:meiotic cell cycle"/>
    <property type="evidence" value="ECO:0007669"/>
    <property type="project" value="TreeGrafter"/>
</dbReference>
<comment type="similarity">
    <text evidence="1 5">Belongs to the TUBGCP family.</text>
</comment>
<dbReference type="GO" id="GO:0007020">
    <property type="term" value="P:microtubule nucleation"/>
    <property type="evidence" value="ECO:0007669"/>
    <property type="project" value="InterPro"/>
</dbReference>
<dbReference type="Gene3D" id="1.20.120.1900">
    <property type="entry name" value="Gamma-tubulin complex, C-terminal domain"/>
    <property type="match status" value="1"/>
</dbReference>
<comment type="subcellular location">
    <subcellularLocation>
        <location evidence="5">Cytoplasm</location>
        <location evidence="5">Cytoskeleton</location>
        <location evidence="5">Microtubule organizing center</location>
    </subcellularLocation>
</comment>
<dbReference type="PANTHER" id="PTHR19302">
    <property type="entry name" value="GAMMA TUBULIN COMPLEX PROTEIN"/>
    <property type="match status" value="1"/>
</dbReference>
<keyword evidence="4 5" id="KW-0206">Cytoskeleton</keyword>
<name>A0A090L573_STRRB</name>
<evidence type="ECO:0000259" key="6">
    <source>
        <dbReference type="Pfam" id="PF04130"/>
    </source>
</evidence>
<dbReference type="Pfam" id="PF17681">
    <property type="entry name" value="GCP_N_terminal"/>
    <property type="match status" value="1"/>
</dbReference>
<dbReference type="InterPro" id="IPR041470">
    <property type="entry name" value="GCP_N"/>
</dbReference>
<evidence type="ECO:0000259" key="7">
    <source>
        <dbReference type="Pfam" id="PF17681"/>
    </source>
</evidence>
<evidence type="ECO:0000256" key="5">
    <source>
        <dbReference type="RuleBase" id="RU363050"/>
    </source>
</evidence>
<dbReference type="OMA" id="GCSFANC"/>